<name>A0A4Q2UGZ2_9BACT</name>
<dbReference type="RefSeq" id="WP_129603206.1">
    <property type="nucleotide sequence ID" value="NZ_SBLB01000005.1"/>
</dbReference>
<feature type="region of interest" description="Disordered" evidence="1">
    <location>
        <begin position="150"/>
        <end position="173"/>
    </location>
</feature>
<sequence length="184" mass="20106">MKSLFVWMPATLFGIGLWLLFPGSAGAQDFPQSWYGQWRGPLLIRSAQGTAQTVAMQLDIGPIDADRASFVITYTTGNQIDTRAYELITVDAKRGQYVIDEKNGIRINQYRLGNRLLCQFDLATNRLQTAYELTGPNTLTFEVMTSGPLPGSSASGPVPRGQAAPSSVSGYPANGFQRAVLQRQ</sequence>
<comment type="caution">
    <text evidence="2">The sequence shown here is derived from an EMBL/GenBank/DDBJ whole genome shotgun (WGS) entry which is preliminary data.</text>
</comment>
<reference evidence="2 3" key="1">
    <citation type="submission" date="2019-01" db="EMBL/GenBank/DDBJ databases">
        <title>Spirosoma flava sp. nov., a propanil-degrading bacterium isolated from herbicide-contaminated soil.</title>
        <authorList>
            <person name="Zhang L."/>
            <person name="Jiang J.-D."/>
        </authorList>
    </citation>
    <scope>NUCLEOTIDE SEQUENCE [LARGE SCALE GENOMIC DNA]</scope>
    <source>
        <strain evidence="2 3">TY50</strain>
    </source>
</reference>
<protein>
    <submittedName>
        <fullName evidence="2">Uncharacterized protein</fullName>
    </submittedName>
</protein>
<accession>A0A4Q2UGZ2</accession>
<evidence type="ECO:0000313" key="2">
    <source>
        <dbReference type="EMBL" id="RYC68434.1"/>
    </source>
</evidence>
<keyword evidence="3" id="KW-1185">Reference proteome</keyword>
<evidence type="ECO:0000313" key="3">
    <source>
        <dbReference type="Proteomes" id="UP000290407"/>
    </source>
</evidence>
<feature type="compositionally biased region" description="Low complexity" evidence="1">
    <location>
        <begin position="150"/>
        <end position="159"/>
    </location>
</feature>
<dbReference type="Proteomes" id="UP000290407">
    <property type="component" value="Unassembled WGS sequence"/>
</dbReference>
<dbReference type="EMBL" id="SBLB01000005">
    <property type="protein sequence ID" value="RYC68434.1"/>
    <property type="molecule type" value="Genomic_DNA"/>
</dbReference>
<organism evidence="2 3">
    <name type="scientific">Spirosoma sordidisoli</name>
    <dbReference type="NCBI Taxonomy" id="2502893"/>
    <lineage>
        <taxon>Bacteria</taxon>
        <taxon>Pseudomonadati</taxon>
        <taxon>Bacteroidota</taxon>
        <taxon>Cytophagia</taxon>
        <taxon>Cytophagales</taxon>
        <taxon>Cytophagaceae</taxon>
        <taxon>Spirosoma</taxon>
    </lineage>
</organism>
<proteinExistence type="predicted"/>
<dbReference type="AlphaFoldDB" id="A0A4Q2UGZ2"/>
<gene>
    <name evidence="2" type="ORF">EQG79_18930</name>
</gene>
<evidence type="ECO:0000256" key="1">
    <source>
        <dbReference type="SAM" id="MobiDB-lite"/>
    </source>
</evidence>